<evidence type="ECO:0000313" key="5">
    <source>
        <dbReference type="Proteomes" id="UP000671862"/>
    </source>
</evidence>
<dbReference type="InterPro" id="IPR027417">
    <property type="entry name" value="P-loop_NTPase"/>
</dbReference>
<reference evidence="4 5" key="1">
    <citation type="submission" date="2021-03" db="EMBL/GenBank/DDBJ databases">
        <title>Thermosipho ferrireducens sp.nov., an anaerobic thermophilic iron-reducing bacterium isolated from a deep-sea hydrothermal sulfide deposits.</title>
        <authorList>
            <person name="Zeng X."/>
            <person name="Chen Y."/>
            <person name="Shao Z."/>
        </authorList>
    </citation>
    <scope>NUCLEOTIDE SEQUENCE [LARGE SCALE GENOMIC DNA]</scope>
    <source>
        <strain evidence="4 5">JL129W03</strain>
    </source>
</reference>
<accession>A0ABX7S8W0</accession>
<dbReference type="RefSeq" id="WP_207566979.1">
    <property type="nucleotide sequence ID" value="NZ_CP071446.1"/>
</dbReference>
<name>A0ABX7S8W0_9BACT</name>
<dbReference type="EMBL" id="CP071446">
    <property type="protein sequence ID" value="QTA38260.1"/>
    <property type="molecule type" value="Genomic_DNA"/>
</dbReference>
<keyword evidence="1" id="KW-0175">Coiled coil</keyword>
<evidence type="ECO:0000256" key="1">
    <source>
        <dbReference type="SAM" id="Coils"/>
    </source>
</evidence>
<feature type="transmembrane region" description="Helical" evidence="2">
    <location>
        <begin position="408"/>
        <end position="427"/>
    </location>
</feature>
<keyword evidence="2" id="KW-0812">Transmembrane</keyword>
<gene>
    <name evidence="4" type="ORF">JYK00_01595</name>
</gene>
<dbReference type="Pfam" id="PF13514">
    <property type="entry name" value="AAA_27"/>
    <property type="match status" value="1"/>
</dbReference>
<evidence type="ECO:0000256" key="2">
    <source>
        <dbReference type="SAM" id="Phobius"/>
    </source>
</evidence>
<dbReference type="SUPFAM" id="SSF52540">
    <property type="entry name" value="P-loop containing nucleoside triphosphate hydrolases"/>
    <property type="match status" value="2"/>
</dbReference>
<sequence>MLIKRLKIDGFGKLKRRDYKFKPGMNVIYGPNESGKTTLAYFILNALSRPGEELRKYEPWDYENFGGEIFTDTGNYKVDFFNGEFNEIVERDLFETVAFIMEGEKLTTTKEKDAFVISYMKKKMQKNEWGLRLSNAIEAVDKYSLKIQECIDKTFEEINKLNEEISSIKEQVKEYNALFKEKKNLAEQVKAAKELLKKKKEELEILKEDYLRGLRKELGELKIRKESLHKRFQNYEWIGELDKEKILQAREFFEHVKVAERNIEGLSGQVEELEKNLKEIEESLQSKLKQLNVEDENELDNVYLRIKNISLLKKMYDEKKERVEKAFGDNPLWKLFYEDESVVEKLEQEAYEYKKQQEVVQEKLEQARKKMISTEETVRLHRDFSISLFLAAIVTLILGFFFKDLNLWMFAGTVFLGILGIVETIFWRRKELERETITNEVESLTRARVSKPEYLKFLKKYNLNDLKELREKFYEYLQWKAQSAEQKKLSDDLKELESEIIKELKNFSVGSAAQMIDSSVDYLNRLYSEAQKLLLSKASLERELNNIKDKILKQRKDKEVMQERLNKILQEVKLSYDDLRNYEEIYEEYLQIRDELAKIESKMSILENQIENHIYSDEINEKIVEISEIEHQIVENEKHYSAISNNLDNTQVDFDRLLSLLKQRDELQQKLAFLKVVPSNLSGAKRIFEEKLYEYVENYGKKFKEEFSRIISTVIERSLPIVIENNLSVKLTINGDTAEPDEILSSATFDQMLFAYKIALYHSISEYNLPLIIDNAFIRYDDKRLENTIKILKKEASKRQVLLLTSDKRILNYFDDIILLEG</sequence>
<proteinExistence type="predicted"/>
<keyword evidence="5" id="KW-1185">Reference proteome</keyword>
<feature type="coiled-coil region" evidence="1">
    <location>
        <begin position="256"/>
        <end position="297"/>
    </location>
</feature>
<dbReference type="Proteomes" id="UP000671862">
    <property type="component" value="Chromosome"/>
</dbReference>
<organism evidence="4 5">
    <name type="scientific">Thermosipho ferrireducens</name>
    <dbReference type="NCBI Taxonomy" id="2571116"/>
    <lineage>
        <taxon>Bacteria</taxon>
        <taxon>Thermotogati</taxon>
        <taxon>Thermotogota</taxon>
        <taxon>Thermotogae</taxon>
        <taxon>Thermotogales</taxon>
        <taxon>Fervidobacteriaceae</taxon>
        <taxon>Thermosipho</taxon>
    </lineage>
</organism>
<evidence type="ECO:0000259" key="3">
    <source>
        <dbReference type="Pfam" id="PF13514"/>
    </source>
</evidence>
<dbReference type="Gene3D" id="3.40.50.300">
    <property type="entry name" value="P-loop containing nucleotide triphosphate hydrolases"/>
    <property type="match status" value="1"/>
</dbReference>
<dbReference type="PANTHER" id="PTHR41259:SF1">
    <property type="entry name" value="DOUBLE-STRAND BREAK REPAIR RAD50 ATPASE, PUTATIVE-RELATED"/>
    <property type="match status" value="1"/>
</dbReference>
<feature type="coiled-coil region" evidence="1">
    <location>
        <begin position="479"/>
        <end position="609"/>
    </location>
</feature>
<feature type="coiled-coil region" evidence="1">
    <location>
        <begin position="343"/>
        <end position="377"/>
    </location>
</feature>
<dbReference type="InterPro" id="IPR038734">
    <property type="entry name" value="YhaN_AAA"/>
</dbReference>
<dbReference type="PANTHER" id="PTHR41259">
    <property type="entry name" value="DOUBLE-STRAND BREAK REPAIR RAD50 ATPASE, PUTATIVE-RELATED"/>
    <property type="match status" value="1"/>
</dbReference>
<feature type="transmembrane region" description="Helical" evidence="2">
    <location>
        <begin position="384"/>
        <end position="402"/>
    </location>
</feature>
<protein>
    <submittedName>
        <fullName evidence="4">AAA family ATPase</fullName>
    </submittedName>
</protein>
<evidence type="ECO:0000313" key="4">
    <source>
        <dbReference type="EMBL" id="QTA38260.1"/>
    </source>
</evidence>
<feature type="coiled-coil region" evidence="1">
    <location>
        <begin position="151"/>
        <end position="231"/>
    </location>
</feature>
<feature type="domain" description="YhaN AAA" evidence="3">
    <location>
        <begin position="1"/>
        <end position="40"/>
    </location>
</feature>
<keyword evidence="2" id="KW-0472">Membrane</keyword>
<keyword evidence="2" id="KW-1133">Transmembrane helix</keyword>